<name>A0A6A4QB00_LUPAL</name>
<evidence type="ECO:0000313" key="1">
    <source>
        <dbReference type="EMBL" id="KAE9611021.1"/>
    </source>
</evidence>
<organism evidence="1 2">
    <name type="scientific">Lupinus albus</name>
    <name type="common">White lupine</name>
    <name type="synonym">Lupinus termis</name>
    <dbReference type="NCBI Taxonomy" id="3870"/>
    <lineage>
        <taxon>Eukaryota</taxon>
        <taxon>Viridiplantae</taxon>
        <taxon>Streptophyta</taxon>
        <taxon>Embryophyta</taxon>
        <taxon>Tracheophyta</taxon>
        <taxon>Spermatophyta</taxon>
        <taxon>Magnoliopsida</taxon>
        <taxon>eudicotyledons</taxon>
        <taxon>Gunneridae</taxon>
        <taxon>Pentapetalae</taxon>
        <taxon>rosids</taxon>
        <taxon>fabids</taxon>
        <taxon>Fabales</taxon>
        <taxon>Fabaceae</taxon>
        <taxon>Papilionoideae</taxon>
        <taxon>50 kb inversion clade</taxon>
        <taxon>genistoids sensu lato</taxon>
        <taxon>core genistoids</taxon>
        <taxon>Genisteae</taxon>
        <taxon>Lupinus</taxon>
    </lineage>
</organism>
<keyword evidence="2" id="KW-1185">Reference proteome</keyword>
<gene>
    <name evidence="1" type="ORF">Lalb_Chr07g0193311</name>
</gene>
<evidence type="ECO:0000313" key="2">
    <source>
        <dbReference type="Proteomes" id="UP000447434"/>
    </source>
</evidence>
<dbReference type="AlphaFoldDB" id="A0A6A4QB00"/>
<dbReference type="Proteomes" id="UP000447434">
    <property type="component" value="Chromosome 7"/>
</dbReference>
<protein>
    <submittedName>
        <fullName evidence="1">Uncharacterized protein</fullName>
    </submittedName>
</protein>
<sequence length="40" mass="4419">MQVIQTCPQTLPQYVPVCPCVVVKIAISLMGLHDFMISKS</sequence>
<dbReference type="EMBL" id="WOCE01000007">
    <property type="protein sequence ID" value="KAE9611021.1"/>
    <property type="molecule type" value="Genomic_DNA"/>
</dbReference>
<reference evidence="2" key="1">
    <citation type="journal article" date="2020" name="Nat. Commun.">
        <title>Genome sequence of the cluster root forming white lupin.</title>
        <authorList>
            <person name="Hufnagel B."/>
            <person name="Marques A."/>
            <person name="Soriano A."/>
            <person name="Marques L."/>
            <person name="Divol F."/>
            <person name="Doumas P."/>
            <person name="Sallet E."/>
            <person name="Mancinotti D."/>
            <person name="Carrere S."/>
            <person name="Marande W."/>
            <person name="Arribat S."/>
            <person name="Keller J."/>
            <person name="Huneau C."/>
            <person name="Blein T."/>
            <person name="Aime D."/>
            <person name="Laguerre M."/>
            <person name="Taylor J."/>
            <person name="Schubert V."/>
            <person name="Nelson M."/>
            <person name="Geu-Flores F."/>
            <person name="Crespi M."/>
            <person name="Gallardo-Guerrero K."/>
            <person name="Delaux P.-M."/>
            <person name="Salse J."/>
            <person name="Berges H."/>
            <person name="Guyot R."/>
            <person name="Gouzy J."/>
            <person name="Peret B."/>
        </authorList>
    </citation>
    <scope>NUCLEOTIDE SEQUENCE [LARGE SCALE GENOMIC DNA]</scope>
    <source>
        <strain evidence="2">cv. Amiga</strain>
    </source>
</reference>
<accession>A0A6A4QB00</accession>
<proteinExistence type="predicted"/>
<comment type="caution">
    <text evidence="1">The sequence shown here is derived from an EMBL/GenBank/DDBJ whole genome shotgun (WGS) entry which is preliminary data.</text>
</comment>